<feature type="transmembrane region" description="Helical" evidence="5">
    <location>
        <begin position="76"/>
        <end position="97"/>
    </location>
</feature>
<keyword evidence="8" id="KW-1185">Reference proteome</keyword>
<keyword evidence="4 5" id="KW-0472">Membrane</keyword>
<dbReference type="InterPro" id="IPR006977">
    <property type="entry name" value="Yip1_dom"/>
</dbReference>
<evidence type="ECO:0000256" key="1">
    <source>
        <dbReference type="ARBA" id="ARBA00004141"/>
    </source>
</evidence>
<dbReference type="Pfam" id="PF04893">
    <property type="entry name" value="Yip1"/>
    <property type="match status" value="1"/>
</dbReference>
<comment type="subcellular location">
    <subcellularLocation>
        <location evidence="1">Membrane</location>
        <topology evidence="1">Multi-pass membrane protein</topology>
    </subcellularLocation>
</comment>
<accession>A0ABT2AEF5</accession>
<keyword evidence="3 5" id="KW-1133">Transmembrane helix</keyword>
<evidence type="ECO:0000313" key="7">
    <source>
        <dbReference type="EMBL" id="MCS0592532.1"/>
    </source>
</evidence>
<feature type="transmembrane region" description="Helical" evidence="5">
    <location>
        <begin position="35"/>
        <end position="56"/>
    </location>
</feature>
<evidence type="ECO:0000256" key="5">
    <source>
        <dbReference type="SAM" id="Phobius"/>
    </source>
</evidence>
<sequence length="200" mass="20923">MNLIPRVKNISLTPRSEWEVIGPETTTLGEMYTRYIIPLAAIGPAASFIGMSVFGLSLPFAGAYRVPLSTNLSMQLTNYVVALVTVYLIALLIDGLAPSFGGQRNRIQALKLAAYAYTPAWVAGILLLVPSLGGLAVLAGLYSLYVFYLGVMPMMKVPEDKAVGFTAATVVCALVLGFVGGAVTGAIFGASMLTGSAALP</sequence>
<feature type="domain" description="Yip1" evidence="6">
    <location>
        <begin position="12"/>
        <end position="176"/>
    </location>
</feature>
<reference evidence="7 8" key="1">
    <citation type="submission" date="2022-08" db="EMBL/GenBank/DDBJ databases">
        <title>Reclassification of Massilia species as members of the genera Telluria, Duganella, Pseudoduganella, Mokoshia gen. nov. and Zemynaea gen. nov. using orthogonal and non-orthogonal genome-based approaches.</title>
        <authorList>
            <person name="Bowman J.P."/>
        </authorList>
    </citation>
    <scope>NUCLEOTIDE SEQUENCE [LARGE SCALE GENOMIC DNA]</scope>
    <source>
        <strain evidence="7 8">LMG 28164</strain>
    </source>
</reference>
<dbReference type="RefSeq" id="WP_258848300.1">
    <property type="nucleotide sequence ID" value="NZ_JANUGX010000047.1"/>
</dbReference>
<evidence type="ECO:0000259" key="6">
    <source>
        <dbReference type="Pfam" id="PF04893"/>
    </source>
</evidence>
<proteinExistence type="predicted"/>
<evidence type="ECO:0000313" key="8">
    <source>
        <dbReference type="Proteomes" id="UP001205560"/>
    </source>
</evidence>
<organism evidence="7 8">
    <name type="scientific">Massilia norwichensis</name>
    <dbReference type="NCBI Taxonomy" id="1442366"/>
    <lineage>
        <taxon>Bacteria</taxon>
        <taxon>Pseudomonadati</taxon>
        <taxon>Pseudomonadota</taxon>
        <taxon>Betaproteobacteria</taxon>
        <taxon>Burkholderiales</taxon>
        <taxon>Oxalobacteraceae</taxon>
        <taxon>Telluria group</taxon>
        <taxon>Massilia</taxon>
    </lineage>
</organism>
<name>A0ABT2AEF5_9BURK</name>
<evidence type="ECO:0000256" key="3">
    <source>
        <dbReference type="ARBA" id="ARBA00022989"/>
    </source>
</evidence>
<dbReference type="Proteomes" id="UP001205560">
    <property type="component" value="Unassembled WGS sequence"/>
</dbReference>
<feature type="transmembrane region" description="Helical" evidence="5">
    <location>
        <begin position="163"/>
        <end position="190"/>
    </location>
</feature>
<comment type="caution">
    <text evidence="7">The sequence shown here is derived from an EMBL/GenBank/DDBJ whole genome shotgun (WGS) entry which is preliminary data.</text>
</comment>
<evidence type="ECO:0000256" key="4">
    <source>
        <dbReference type="ARBA" id="ARBA00023136"/>
    </source>
</evidence>
<protein>
    <submittedName>
        <fullName evidence="7">YIP1 family protein</fullName>
    </submittedName>
</protein>
<gene>
    <name evidence="7" type="ORF">NX782_25450</name>
</gene>
<keyword evidence="2 5" id="KW-0812">Transmembrane</keyword>
<dbReference type="EMBL" id="JANUGX010000047">
    <property type="protein sequence ID" value="MCS0592532.1"/>
    <property type="molecule type" value="Genomic_DNA"/>
</dbReference>
<evidence type="ECO:0000256" key="2">
    <source>
        <dbReference type="ARBA" id="ARBA00022692"/>
    </source>
</evidence>